<evidence type="ECO:0000313" key="3">
    <source>
        <dbReference type="Proteomes" id="UP000233524"/>
    </source>
</evidence>
<dbReference type="EMBL" id="NLAX01000094">
    <property type="protein sequence ID" value="PKS08688.1"/>
    <property type="molecule type" value="Genomic_DNA"/>
</dbReference>
<dbReference type="InParanoid" id="A0A2N3N8D4"/>
<dbReference type="Pfam" id="PF00923">
    <property type="entry name" value="TAL_FSA"/>
    <property type="match status" value="1"/>
</dbReference>
<dbReference type="InterPro" id="IPR001585">
    <property type="entry name" value="TAL/FSA"/>
</dbReference>
<dbReference type="GO" id="GO:0009052">
    <property type="term" value="P:pentose-phosphate shunt, non-oxidative branch"/>
    <property type="evidence" value="ECO:0007669"/>
    <property type="project" value="TreeGrafter"/>
</dbReference>
<comment type="caution">
    <text evidence="2">The sequence shown here is derived from an EMBL/GenBank/DDBJ whole genome shotgun (WGS) entry which is preliminary data.</text>
</comment>
<keyword evidence="1" id="KW-0704">Schiff base</keyword>
<dbReference type="AlphaFoldDB" id="A0A2N3N8D4"/>
<dbReference type="STRING" id="41688.A0A2N3N8D4"/>
<organism evidence="2 3">
    <name type="scientific">Lomentospora prolificans</name>
    <dbReference type="NCBI Taxonomy" id="41688"/>
    <lineage>
        <taxon>Eukaryota</taxon>
        <taxon>Fungi</taxon>
        <taxon>Dikarya</taxon>
        <taxon>Ascomycota</taxon>
        <taxon>Pezizomycotina</taxon>
        <taxon>Sordariomycetes</taxon>
        <taxon>Hypocreomycetidae</taxon>
        <taxon>Microascales</taxon>
        <taxon>Microascaceae</taxon>
        <taxon>Lomentospora</taxon>
    </lineage>
</organism>
<dbReference type="SUPFAM" id="SSF51569">
    <property type="entry name" value="Aldolase"/>
    <property type="match status" value="1"/>
</dbReference>
<sequence>MATRNASDLLEELCQRTKLDCDTMDLDFVKEFTAKRGKFADCTSNQSIAYAEASRKDSSGNYVHEDLIKQAAKYAQEVIDESGSAGLSRETLAVEFLVRLPYSFNSPIVKLLLRFIPYLDGYVLLQIDPKSAYDTDKIVATAERILAMVKKSDPDFDSKRICFKIVSTYPGLAAAKILEDKGIATLGTALFCMEQASLAGHMGCTYISPYFNELKVHFDKNFRDENKATDLCRDATAYFEAHHQKTKVKAASFVSAEEVMNHAGVDYITVFPSIIKELAEKPILDMQLMDVGKYMRPPPISPVGIWKGYEEAVEGGQQKWEEVFNASKKGDNARKLTEAIQTFSGEQDKLEDLIRKVAA</sequence>
<evidence type="ECO:0000313" key="2">
    <source>
        <dbReference type="EMBL" id="PKS08688.1"/>
    </source>
</evidence>
<dbReference type="InterPro" id="IPR013785">
    <property type="entry name" value="Aldolase_TIM"/>
</dbReference>
<dbReference type="GO" id="GO:0004801">
    <property type="term" value="F:transaldolase activity"/>
    <property type="evidence" value="ECO:0007669"/>
    <property type="project" value="TreeGrafter"/>
</dbReference>
<dbReference type="PANTHER" id="PTHR10683:SF34">
    <property type="entry name" value="TRANSALDOLASE"/>
    <property type="match status" value="1"/>
</dbReference>
<dbReference type="GO" id="GO:0005975">
    <property type="term" value="P:carbohydrate metabolic process"/>
    <property type="evidence" value="ECO:0007669"/>
    <property type="project" value="InterPro"/>
</dbReference>
<name>A0A2N3N8D4_9PEZI</name>
<dbReference type="Proteomes" id="UP000233524">
    <property type="component" value="Unassembled WGS sequence"/>
</dbReference>
<accession>A0A2N3N8D4</accession>
<reference evidence="2 3" key="1">
    <citation type="journal article" date="2017" name="G3 (Bethesda)">
        <title>First Draft Genome Sequence of the Pathogenic Fungus Lomentospora prolificans (Formerly Scedosporium prolificans).</title>
        <authorList>
            <person name="Luo R."/>
            <person name="Zimin A."/>
            <person name="Workman R."/>
            <person name="Fan Y."/>
            <person name="Pertea G."/>
            <person name="Grossman N."/>
            <person name="Wear M.P."/>
            <person name="Jia B."/>
            <person name="Miller H."/>
            <person name="Casadevall A."/>
            <person name="Timp W."/>
            <person name="Zhang S.X."/>
            <person name="Salzberg S.L."/>
        </authorList>
    </citation>
    <scope>NUCLEOTIDE SEQUENCE [LARGE SCALE GENOMIC DNA]</scope>
    <source>
        <strain evidence="2 3">JHH-5317</strain>
    </source>
</reference>
<keyword evidence="3" id="KW-1185">Reference proteome</keyword>
<proteinExistence type="predicted"/>
<dbReference type="VEuPathDB" id="FungiDB:jhhlp_004741"/>
<protein>
    <recommendedName>
        <fullName evidence="4">Transaldolase</fullName>
    </recommendedName>
</protein>
<evidence type="ECO:0008006" key="4">
    <source>
        <dbReference type="Google" id="ProtNLM"/>
    </source>
</evidence>
<dbReference type="Gene3D" id="3.20.20.70">
    <property type="entry name" value="Aldolase class I"/>
    <property type="match status" value="1"/>
</dbReference>
<dbReference type="PANTHER" id="PTHR10683">
    <property type="entry name" value="TRANSALDOLASE"/>
    <property type="match status" value="1"/>
</dbReference>
<dbReference type="OrthoDB" id="1711136at2759"/>
<evidence type="ECO:0000256" key="1">
    <source>
        <dbReference type="ARBA" id="ARBA00023270"/>
    </source>
</evidence>
<gene>
    <name evidence="2" type="ORF">jhhlp_004741</name>
</gene>